<dbReference type="Gene3D" id="3.50.7.10">
    <property type="entry name" value="GroEL"/>
    <property type="match status" value="3"/>
</dbReference>
<name>A0A0B2V4K0_TOXCA</name>
<dbReference type="GO" id="GO:0005524">
    <property type="term" value="F:ATP binding"/>
    <property type="evidence" value="ECO:0007669"/>
    <property type="project" value="UniProtKB-KW"/>
</dbReference>
<evidence type="ECO:0000256" key="8">
    <source>
        <dbReference type="ARBA" id="ARBA00030049"/>
    </source>
</evidence>
<dbReference type="PROSITE" id="PS00751">
    <property type="entry name" value="TCP1_2"/>
    <property type="match status" value="1"/>
</dbReference>
<dbReference type="InterPro" id="IPR017998">
    <property type="entry name" value="Chaperone_TCP-1"/>
</dbReference>
<dbReference type="InterPro" id="IPR002423">
    <property type="entry name" value="Cpn60/GroEL/TCP-1"/>
</dbReference>
<evidence type="ECO:0000256" key="2">
    <source>
        <dbReference type="ARBA" id="ARBA00008020"/>
    </source>
</evidence>
<evidence type="ECO:0000313" key="11">
    <source>
        <dbReference type="Proteomes" id="UP000031036"/>
    </source>
</evidence>
<dbReference type="STRING" id="6265.A0A0B2V4K0"/>
<evidence type="ECO:0000313" key="10">
    <source>
        <dbReference type="EMBL" id="KHN76382.1"/>
    </source>
</evidence>
<dbReference type="InterPro" id="IPR027410">
    <property type="entry name" value="TCP-1-like_intermed_sf"/>
</dbReference>
<evidence type="ECO:0000256" key="3">
    <source>
        <dbReference type="ARBA" id="ARBA00014424"/>
    </source>
</evidence>
<dbReference type="AlphaFoldDB" id="A0A0B2V4K0"/>
<organism evidence="10 11">
    <name type="scientific">Toxocara canis</name>
    <name type="common">Canine roundworm</name>
    <dbReference type="NCBI Taxonomy" id="6265"/>
    <lineage>
        <taxon>Eukaryota</taxon>
        <taxon>Metazoa</taxon>
        <taxon>Ecdysozoa</taxon>
        <taxon>Nematoda</taxon>
        <taxon>Chromadorea</taxon>
        <taxon>Rhabditida</taxon>
        <taxon>Spirurina</taxon>
        <taxon>Ascaridomorpha</taxon>
        <taxon>Ascaridoidea</taxon>
        <taxon>Toxocaridae</taxon>
        <taxon>Toxocara</taxon>
    </lineage>
</organism>
<gene>
    <name evidence="10" type="primary">cct-1</name>
    <name evidence="10" type="ORF">Tcan_18488</name>
</gene>
<evidence type="ECO:0000256" key="5">
    <source>
        <dbReference type="ARBA" id="ARBA00022741"/>
    </source>
</evidence>
<sequence>MASAGDRMLTLTGKRTSGQSIRTQNVMAAAAIANIVKSSLGPVGLDKMLVDDVGDVIVTNDGATILKQLEVEHPAAKVLVELAQLQDEEVGDGTTSVVIVAAELLKAADELVKHKLHPTTVINGYRLACKEAVRYMQVGDGTTSVVIVAAELLKAADELVKHKLHPTTVINGYRLACKEAVRYMQENLSIRVEELGRSSIIGAAQTAMSSKIIGPDAEFFAEMVVEAAELVKVTDSQGKVTYPINAVNILKAHGRSVRESQLIRGYALNCTVASQAMPRFIKNPKIACLDFSLHKVKMHLGISVVVEDPAKLEAIRRELLDYYCFKAPVWSPFADTARSTMPRFIKNPKIACLDFSLHKVKMHLGISVVVEDPAKLEAIRREEVEITKRRVEKILKAGANVVLTTGGIDDLCLKLFVEAGAMAVRRCKKVDLKRIAKATGGLLISVLHQCLGEVEITKRRVEKILKAGANVVLTTGGIDDLCLKLFVEAGAMAVRRCKKVDLKRIAKATGATLTVSMATLEGDEGFDPSLLGSADEVIQERVSDDELILIKGPKARTASSIILRFRFDN</sequence>
<proteinExistence type="inferred from homology"/>
<dbReference type="PANTHER" id="PTHR11353">
    <property type="entry name" value="CHAPERONIN"/>
    <property type="match status" value="1"/>
</dbReference>
<keyword evidence="4" id="KW-0963">Cytoplasm</keyword>
<dbReference type="OMA" id="MPRFIKN"/>
<dbReference type="OrthoDB" id="496at2759"/>
<dbReference type="Gene3D" id="3.30.260.10">
    <property type="entry name" value="TCP-1-like chaperonin intermediate domain"/>
    <property type="match status" value="1"/>
</dbReference>
<keyword evidence="5 9" id="KW-0547">Nucleotide-binding</keyword>
<dbReference type="GO" id="GO:0051082">
    <property type="term" value="F:unfolded protein binding"/>
    <property type="evidence" value="ECO:0007669"/>
    <property type="project" value="InterPro"/>
</dbReference>
<dbReference type="EMBL" id="JPKZ01002524">
    <property type="protein sequence ID" value="KHN76382.1"/>
    <property type="molecule type" value="Genomic_DNA"/>
</dbReference>
<dbReference type="PRINTS" id="PR00304">
    <property type="entry name" value="TCOMPLEXTCP1"/>
</dbReference>
<comment type="caution">
    <text evidence="10">The sequence shown here is derived from an EMBL/GenBank/DDBJ whole genome shotgun (WGS) entry which is preliminary data.</text>
</comment>
<dbReference type="InterPro" id="IPR027413">
    <property type="entry name" value="GROEL-like_equatorial_sf"/>
</dbReference>
<dbReference type="FunFam" id="1.10.560.10:FF:000070">
    <property type="entry name" value="Uncharacterized protein"/>
    <property type="match status" value="1"/>
</dbReference>
<dbReference type="GO" id="GO:0005737">
    <property type="term" value="C:cytoplasm"/>
    <property type="evidence" value="ECO:0007669"/>
    <property type="project" value="UniProtKB-SubCell"/>
</dbReference>
<dbReference type="InterPro" id="IPR002194">
    <property type="entry name" value="Chaperonin_TCP-1_CS"/>
</dbReference>
<comment type="similarity">
    <text evidence="2 9">Belongs to the TCP-1 chaperonin family.</text>
</comment>
<dbReference type="PROSITE" id="PS00995">
    <property type="entry name" value="TCP1_3"/>
    <property type="match status" value="1"/>
</dbReference>
<evidence type="ECO:0000256" key="1">
    <source>
        <dbReference type="ARBA" id="ARBA00004496"/>
    </source>
</evidence>
<dbReference type="PROSITE" id="PS00750">
    <property type="entry name" value="TCP1_1"/>
    <property type="match status" value="1"/>
</dbReference>
<accession>A0A0B2V4K0</accession>
<evidence type="ECO:0000256" key="4">
    <source>
        <dbReference type="ARBA" id="ARBA00022490"/>
    </source>
</evidence>
<keyword evidence="11" id="KW-1185">Reference proteome</keyword>
<reference evidence="10 11" key="1">
    <citation type="submission" date="2014-11" db="EMBL/GenBank/DDBJ databases">
        <title>Genetic blueprint of the zoonotic pathogen Toxocara canis.</title>
        <authorList>
            <person name="Zhu X.-Q."/>
            <person name="Korhonen P.K."/>
            <person name="Cai H."/>
            <person name="Young N.D."/>
            <person name="Nejsum P."/>
            <person name="von Samson-Himmelstjerna G."/>
            <person name="Boag P.R."/>
            <person name="Tan P."/>
            <person name="Li Q."/>
            <person name="Min J."/>
            <person name="Yang Y."/>
            <person name="Wang X."/>
            <person name="Fang X."/>
            <person name="Hall R.S."/>
            <person name="Hofmann A."/>
            <person name="Sternberg P.W."/>
            <person name="Jex A.R."/>
            <person name="Gasser R.B."/>
        </authorList>
    </citation>
    <scope>NUCLEOTIDE SEQUENCE [LARGE SCALE GENOMIC DNA]</scope>
    <source>
        <strain evidence="10">PN_DK_2014</strain>
    </source>
</reference>
<dbReference type="SUPFAM" id="SSF48592">
    <property type="entry name" value="GroEL equatorial domain-like"/>
    <property type="match status" value="2"/>
</dbReference>
<protein>
    <recommendedName>
        <fullName evidence="3">T-complex protein 1 subunit alpha</fullName>
    </recommendedName>
    <alternativeName>
        <fullName evidence="8">CCT-alpha</fullName>
    </alternativeName>
</protein>
<dbReference type="Pfam" id="PF00118">
    <property type="entry name" value="Cpn60_TCP1"/>
    <property type="match status" value="4"/>
</dbReference>
<evidence type="ECO:0000256" key="7">
    <source>
        <dbReference type="ARBA" id="ARBA00023186"/>
    </source>
</evidence>
<dbReference type="InterPro" id="IPR027409">
    <property type="entry name" value="GroEL-like_apical_dom_sf"/>
</dbReference>
<evidence type="ECO:0000256" key="9">
    <source>
        <dbReference type="RuleBase" id="RU004187"/>
    </source>
</evidence>
<evidence type="ECO:0000256" key="6">
    <source>
        <dbReference type="ARBA" id="ARBA00022840"/>
    </source>
</evidence>
<dbReference type="GO" id="GO:0016887">
    <property type="term" value="F:ATP hydrolysis activity"/>
    <property type="evidence" value="ECO:0007669"/>
    <property type="project" value="InterPro"/>
</dbReference>
<comment type="subcellular location">
    <subcellularLocation>
        <location evidence="1">Cytoplasm</location>
    </subcellularLocation>
</comment>
<dbReference type="SUPFAM" id="SSF54849">
    <property type="entry name" value="GroEL-intermediate domain like"/>
    <property type="match status" value="1"/>
</dbReference>
<dbReference type="Gene3D" id="1.10.560.10">
    <property type="entry name" value="GroEL-like equatorial domain"/>
    <property type="match status" value="2"/>
</dbReference>
<keyword evidence="7 9" id="KW-0143">Chaperone</keyword>
<keyword evidence="6 9" id="KW-0067">ATP-binding</keyword>
<dbReference type="Proteomes" id="UP000031036">
    <property type="component" value="Unassembled WGS sequence"/>
</dbReference>
<dbReference type="GO" id="GO:0140662">
    <property type="term" value="F:ATP-dependent protein folding chaperone"/>
    <property type="evidence" value="ECO:0007669"/>
    <property type="project" value="InterPro"/>
</dbReference>
<dbReference type="SUPFAM" id="SSF52029">
    <property type="entry name" value="GroEL apical domain-like"/>
    <property type="match status" value="3"/>
</dbReference>